<keyword evidence="2" id="KW-1133">Transmembrane helix</keyword>
<sequence>MLSYQADRLRRRTLLIKEFVDVAGPVRGLARSGPGVPPVQSAIVPVPAQPTYGPPGFQPPAQPIYGPPGFSPPPQPRKPRALPITLVSIAIALVLCVGGLAVIGVLTDDGARKSKSANITVVEPATLGARPKLDSPKFTQIAKTMLDKAATDFPGVTKSVGPFYGVPAKDNVVIALAIAAPIAHPDIALSASLTSASHPVEETVVVNTGSAGGNATCGTTKISGSDMAICVWTDEGSLGMLIWYNSTVSAAVAEFPALRAEIKKVG</sequence>
<organism evidence="3 4">
    <name type="scientific">Actinoplanes regularis</name>
    <dbReference type="NCBI Taxonomy" id="52697"/>
    <lineage>
        <taxon>Bacteria</taxon>
        <taxon>Bacillati</taxon>
        <taxon>Actinomycetota</taxon>
        <taxon>Actinomycetes</taxon>
        <taxon>Micromonosporales</taxon>
        <taxon>Micromonosporaceae</taxon>
        <taxon>Actinoplanes</taxon>
    </lineage>
</organism>
<dbReference type="AlphaFoldDB" id="A0A239FIY5"/>
<keyword evidence="2" id="KW-0812">Transmembrane</keyword>
<reference evidence="3 4" key="1">
    <citation type="submission" date="2017-06" db="EMBL/GenBank/DDBJ databases">
        <authorList>
            <person name="Kim H.J."/>
            <person name="Triplett B.A."/>
        </authorList>
    </citation>
    <scope>NUCLEOTIDE SEQUENCE [LARGE SCALE GENOMIC DNA]</scope>
    <source>
        <strain evidence="3 4">DSM 43151</strain>
    </source>
</reference>
<evidence type="ECO:0000313" key="3">
    <source>
        <dbReference type="EMBL" id="SNS56024.1"/>
    </source>
</evidence>
<dbReference type="Proteomes" id="UP000198415">
    <property type="component" value="Unassembled WGS sequence"/>
</dbReference>
<accession>A0A239FIY5</accession>
<name>A0A239FIY5_9ACTN</name>
<keyword evidence="4" id="KW-1185">Reference proteome</keyword>
<dbReference type="EMBL" id="FZNR01000018">
    <property type="protein sequence ID" value="SNS56024.1"/>
    <property type="molecule type" value="Genomic_DNA"/>
</dbReference>
<evidence type="ECO:0000313" key="4">
    <source>
        <dbReference type="Proteomes" id="UP000198415"/>
    </source>
</evidence>
<evidence type="ECO:0000256" key="2">
    <source>
        <dbReference type="SAM" id="Phobius"/>
    </source>
</evidence>
<protein>
    <submittedName>
        <fullName evidence="3">Uncharacterized protein</fullName>
    </submittedName>
</protein>
<feature type="region of interest" description="Disordered" evidence="1">
    <location>
        <begin position="53"/>
        <end position="77"/>
    </location>
</feature>
<gene>
    <name evidence="3" type="ORF">SAMN06264365_11872</name>
</gene>
<feature type="compositionally biased region" description="Pro residues" evidence="1">
    <location>
        <begin position="53"/>
        <end position="76"/>
    </location>
</feature>
<evidence type="ECO:0000256" key="1">
    <source>
        <dbReference type="SAM" id="MobiDB-lite"/>
    </source>
</evidence>
<feature type="transmembrane region" description="Helical" evidence="2">
    <location>
        <begin position="81"/>
        <end position="106"/>
    </location>
</feature>
<keyword evidence="2" id="KW-0472">Membrane</keyword>
<proteinExistence type="predicted"/>